<protein>
    <submittedName>
        <fullName evidence="2">Uncharacterized protein</fullName>
    </submittedName>
</protein>
<evidence type="ECO:0000313" key="2">
    <source>
        <dbReference type="EMBL" id="KAB1215894.1"/>
    </source>
</evidence>
<accession>A0A6A1VSI8</accession>
<comment type="caution">
    <text evidence="2">The sequence shown here is derived from an EMBL/GenBank/DDBJ whole genome shotgun (WGS) entry which is preliminary data.</text>
</comment>
<gene>
    <name evidence="2" type="ORF">CJ030_MR4G010981</name>
</gene>
<feature type="region of interest" description="Disordered" evidence="1">
    <location>
        <begin position="1"/>
        <end position="83"/>
    </location>
</feature>
<dbReference type="AlphaFoldDB" id="A0A6A1VSI8"/>
<dbReference type="EMBL" id="RXIC02000022">
    <property type="protein sequence ID" value="KAB1215894.1"/>
    <property type="molecule type" value="Genomic_DNA"/>
</dbReference>
<sequence length="83" mass="9618">MDREVPIQTPMVNQVPVQTPTVRRSPRKRATTNRDREPTDSAVNQVHAQTQPPPLRRSPRKKVAAINQQQGNIECRRRERITQ</sequence>
<name>A0A6A1VSI8_9ROSI</name>
<keyword evidence="3" id="KW-1185">Reference proteome</keyword>
<feature type="compositionally biased region" description="Polar residues" evidence="1">
    <location>
        <begin position="10"/>
        <end position="22"/>
    </location>
</feature>
<evidence type="ECO:0000313" key="3">
    <source>
        <dbReference type="Proteomes" id="UP000516437"/>
    </source>
</evidence>
<evidence type="ECO:0000256" key="1">
    <source>
        <dbReference type="SAM" id="MobiDB-lite"/>
    </source>
</evidence>
<dbReference type="Proteomes" id="UP000516437">
    <property type="component" value="Chromosome 4"/>
</dbReference>
<organism evidence="2 3">
    <name type="scientific">Morella rubra</name>
    <name type="common">Chinese bayberry</name>
    <dbReference type="NCBI Taxonomy" id="262757"/>
    <lineage>
        <taxon>Eukaryota</taxon>
        <taxon>Viridiplantae</taxon>
        <taxon>Streptophyta</taxon>
        <taxon>Embryophyta</taxon>
        <taxon>Tracheophyta</taxon>
        <taxon>Spermatophyta</taxon>
        <taxon>Magnoliopsida</taxon>
        <taxon>eudicotyledons</taxon>
        <taxon>Gunneridae</taxon>
        <taxon>Pentapetalae</taxon>
        <taxon>rosids</taxon>
        <taxon>fabids</taxon>
        <taxon>Fagales</taxon>
        <taxon>Myricaceae</taxon>
        <taxon>Morella</taxon>
    </lineage>
</organism>
<feature type="compositionally biased region" description="Basic and acidic residues" evidence="1">
    <location>
        <begin position="74"/>
        <end position="83"/>
    </location>
</feature>
<reference evidence="2 3" key="1">
    <citation type="journal article" date="2019" name="Plant Biotechnol. J.">
        <title>The red bayberry genome and genetic basis of sex determination.</title>
        <authorList>
            <person name="Jia H.M."/>
            <person name="Jia H.J."/>
            <person name="Cai Q.L."/>
            <person name="Wang Y."/>
            <person name="Zhao H.B."/>
            <person name="Yang W.F."/>
            <person name="Wang G.Y."/>
            <person name="Li Y.H."/>
            <person name="Zhan D.L."/>
            <person name="Shen Y.T."/>
            <person name="Niu Q.F."/>
            <person name="Chang L."/>
            <person name="Qiu J."/>
            <person name="Zhao L."/>
            <person name="Xie H.B."/>
            <person name="Fu W.Y."/>
            <person name="Jin J."/>
            <person name="Li X.W."/>
            <person name="Jiao Y."/>
            <person name="Zhou C.C."/>
            <person name="Tu T."/>
            <person name="Chai C.Y."/>
            <person name="Gao J.L."/>
            <person name="Fan L.J."/>
            <person name="van de Weg E."/>
            <person name="Wang J.Y."/>
            <person name="Gao Z.S."/>
        </authorList>
    </citation>
    <scope>NUCLEOTIDE SEQUENCE [LARGE SCALE GENOMIC DNA]</scope>
    <source>
        <tissue evidence="2">Leaves</tissue>
    </source>
</reference>
<proteinExistence type="predicted"/>
<feature type="compositionally biased region" description="Polar residues" evidence="1">
    <location>
        <begin position="41"/>
        <end position="50"/>
    </location>
</feature>